<name>L9ZNQ1_9EURY</name>
<dbReference type="STRING" id="1230458.C484_16249"/>
<dbReference type="OrthoDB" id="28575at2157"/>
<dbReference type="GO" id="GO:0080120">
    <property type="term" value="P:CAAX-box protein maturation"/>
    <property type="evidence" value="ECO:0007669"/>
    <property type="project" value="UniProtKB-ARBA"/>
</dbReference>
<organism evidence="4 5">
    <name type="scientific">Natrialba taiwanensis DSM 12281</name>
    <dbReference type="NCBI Taxonomy" id="1230458"/>
    <lineage>
        <taxon>Archaea</taxon>
        <taxon>Methanobacteriati</taxon>
        <taxon>Methanobacteriota</taxon>
        <taxon>Stenosarchaea group</taxon>
        <taxon>Halobacteria</taxon>
        <taxon>Halobacteriales</taxon>
        <taxon>Natrialbaceae</taxon>
        <taxon>Natrialba</taxon>
    </lineage>
</organism>
<feature type="transmembrane region" description="Helical" evidence="2">
    <location>
        <begin position="33"/>
        <end position="52"/>
    </location>
</feature>
<comment type="caution">
    <text evidence="4">The sequence shown here is derived from an EMBL/GenBank/DDBJ whole genome shotgun (WGS) entry which is preliminary data.</text>
</comment>
<reference evidence="4 5" key="1">
    <citation type="journal article" date="2014" name="PLoS Genet.">
        <title>Phylogenetically driven sequencing of extremely halophilic archaea reveals strategies for static and dynamic osmo-response.</title>
        <authorList>
            <person name="Becker E.A."/>
            <person name="Seitzer P.M."/>
            <person name="Tritt A."/>
            <person name="Larsen D."/>
            <person name="Krusor M."/>
            <person name="Yao A.I."/>
            <person name="Wu D."/>
            <person name="Madern D."/>
            <person name="Eisen J.A."/>
            <person name="Darling A.E."/>
            <person name="Facciotti M.T."/>
        </authorList>
    </citation>
    <scope>NUCLEOTIDE SEQUENCE [LARGE SCALE GENOMIC DNA]</scope>
    <source>
        <strain evidence="4 5">DSM 12281</strain>
    </source>
</reference>
<gene>
    <name evidence="4" type="ORF">C484_16249</name>
</gene>
<evidence type="ECO:0000256" key="2">
    <source>
        <dbReference type="SAM" id="Phobius"/>
    </source>
</evidence>
<evidence type="ECO:0000313" key="5">
    <source>
        <dbReference type="Proteomes" id="UP000011648"/>
    </source>
</evidence>
<accession>L9ZNQ1</accession>
<feature type="domain" description="CAAX prenyl protease 2/Lysostaphin resistance protein A-like" evidence="3">
    <location>
        <begin position="141"/>
        <end position="242"/>
    </location>
</feature>
<evidence type="ECO:0000313" key="4">
    <source>
        <dbReference type="EMBL" id="ELY87979.1"/>
    </source>
</evidence>
<keyword evidence="2" id="KW-1133">Transmembrane helix</keyword>
<dbReference type="EMBL" id="AOIL01000052">
    <property type="protein sequence ID" value="ELY87979.1"/>
    <property type="molecule type" value="Genomic_DNA"/>
</dbReference>
<sequence length="317" mass="33125">MTDRRPLVVFLSSLIVLAGAFVLISSVTDVSMIAFAPAYMFTPMVAGIVTCLTGSPSFEQAGLRAPWGRLRWLAIAVAVPLVLVLLGTGIALLLPDVSFVPDANPLTGEGTEFAPTDAEQPAGPSLPDWPLNLLVTIVVAVVAGVTINAVFAFGEEFGWRGVFLTELAPYGFWPASAATGLVWGLWHAPVILEGYNYPNYPVVGVGVMVAACLAMSPVYTYITLNAKSVIAPSIFHGTFNAFGATMIVFAQGGSELVVNPVGAVGILVFGLATAAIAVRGAPTLTRDWALDDERKAEREDAADSGAETDSAEPENGA</sequence>
<feature type="transmembrane region" description="Helical" evidence="2">
    <location>
        <begin position="256"/>
        <end position="278"/>
    </location>
</feature>
<feature type="transmembrane region" description="Helical" evidence="2">
    <location>
        <begin position="200"/>
        <end position="222"/>
    </location>
</feature>
<dbReference type="PANTHER" id="PTHR35797">
    <property type="entry name" value="PROTEASE-RELATED"/>
    <property type="match status" value="1"/>
</dbReference>
<evidence type="ECO:0000256" key="1">
    <source>
        <dbReference type="SAM" id="MobiDB-lite"/>
    </source>
</evidence>
<protein>
    <recommendedName>
        <fullName evidence="3">CAAX prenyl protease 2/Lysostaphin resistance protein A-like domain-containing protein</fullName>
    </recommendedName>
</protein>
<dbReference type="PANTHER" id="PTHR35797:SF1">
    <property type="entry name" value="PROTEASE"/>
    <property type="match status" value="1"/>
</dbReference>
<feature type="transmembrane region" description="Helical" evidence="2">
    <location>
        <begin position="229"/>
        <end position="250"/>
    </location>
</feature>
<feature type="transmembrane region" description="Helical" evidence="2">
    <location>
        <begin position="72"/>
        <end position="94"/>
    </location>
</feature>
<dbReference type="InterPro" id="IPR003675">
    <property type="entry name" value="Rce1/LyrA-like_dom"/>
</dbReference>
<feature type="transmembrane region" description="Helical" evidence="2">
    <location>
        <begin position="133"/>
        <end position="155"/>
    </location>
</feature>
<keyword evidence="2" id="KW-0812">Transmembrane</keyword>
<proteinExistence type="predicted"/>
<dbReference type="Proteomes" id="UP000011648">
    <property type="component" value="Unassembled WGS sequence"/>
</dbReference>
<dbReference type="RefSeq" id="WP_006826904.1">
    <property type="nucleotide sequence ID" value="NZ_AOIL01000052.1"/>
</dbReference>
<dbReference type="GO" id="GO:0004175">
    <property type="term" value="F:endopeptidase activity"/>
    <property type="evidence" value="ECO:0007669"/>
    <property type="project" value="UniProtKB-ARBA"/>
</dbReference>
<dbReference type="PATRIC" id="fig|1230458.4.peg.3295"/>
<feature type="compositionally biased region" description="Basic and acidic residues" evidence="1">
    <location>
        <begin position="289"/>
        <end position="301"/>
    </location>
</feature>
<feature type="transmembrane region" description="Helical" evidence="2">
    <location>
        <begin position="167"/>
        <end position="188"/>
    </location>
</feature>
<dbReference type="InterPro" id="IPR042150">
    <property type="entry name" value="MmRce1-like"/>
</dbReference>
<keyword evidence="2" id="KW-0472">Membrane</keyword>
<feature type="region of interest" description="Disordered" evidence="1">
    <location>
        <begin position="289"/>
        <end position="317"/>
    </location>
</feature>
<dbReference type="Pfam" id="PF02517">
    <property type="entry name" value="Rce1-like"/>
    <property type="match status" value="1"/>
</dbReference>
<feature type="transmembrane region" description="Helical" evidence="2">
    <location>
        <begin position="7"/>
        <end position="27"/>
    </location>
</feature>
<evidence type="ECO:0000259" key="3">
    <source>
        <dbReference type="Pfam" id="PF02517"/>
    </source>
</evidence>
<dbReference type="AlphaFoldDB" id="L9ZNQ1"/>
<keyword evidence="5" id="KW-1185">Reference proteome</keyword>